<name>M5CB07_THACB</name>
<evidence type="ECO:0000259" key="2">
    <source>
        <dbReference type="Pfam" id="PF00248"/>
    </source>
</evidence>
<comment type="caution">
    <text evidence="3">The sequence shown here is derived from an EMBL/GenBank/DDBJ whole genome shotgun (WGS) entry which is preliminary data.</text>
</comment>
<evidence type="ECO:0000313" key="4">
    <source>
        <dbReference type="Proteomes" id="UP000012065"/>
    </source>
</evidence>
<dbReference type="Proteomes" id="UP000012065">
    <property type="component" value="Unassembled WGS sequence"/>
</dbReference>
<protein>
    <submittedName>
        <fullName evidence="3">Putative oxidoreductase YajO</fullName>
        <ecNumber evidence="3">1.-.-.-</ecNumber>
    </submittedName>
</protein>
<sequence>MQALHDVVKAGYARYIGMSSCYAYQFHAMQSYALTNNLTPFVSMQNFYNLVYREEEREMIPTLKMFGTGMIPWSPLAQGVLSRPYSQTSFRIENGLASASMKQAKEKNKEIILRLESIAKARGISMAQVAIAWQLSKKDITAPIIGVTSLERLRDTIGALDVSLTDEEVQQLEEPYTTQPIIGHS</sequence>
<keyword evidence="1 3" id="KW-0560">Oxidoreductase</keyword>
<evidence type="ECO:0000256" key="1">
    <source>
        <dbReference type="ARBA" id="ARBA00023002"/>
    </source>
</evidence>
<dbReference type="Gene3D" id="3.20.20.100">
    <property type="entry name" value="NADP-dependent oxidoreductase domain"/>
    <property type="match status" value="1"/>
</dbReference>
<dbReference type="PANTHER" id="PTHR43364:SF4">
    <property type="entry name" value="NAD(P)-LINKED OXIDOREDUCTASE SUPERFAMILY PROTEIN"/>
    <property type="match status" value="1"/>
</dbReference>
<gene>
    <name evidence="3" type="ORF">BN14_07079</name>
</gene>
<dbReference type="GO" id="GO:0016491">
    <property type="term" value="F:oxidoreductase activity"/>
    <property type="evidence" value="ECO:0007669"/>
    <property type="project" value="UniProtKB-KW"/>
</dbReference>
<accession>M5CB07</accession>
<proteinExistence type="predicted"/>
<feature type="domain" description="NADP-dependent oxidoreductase" evidence="2">
    <location>
        <begin position="1"/>
        <end position="174"/>
    </location>
</feature>
<dbReference type="InterPro" id="IPR036812">
    <property type="entry name" value="NAD(P)_OxRdtase_dom_sf"/>
</dbReference>
<dbReference type="InterPro" id="IPR023210">
    <property type="entry name" value="NADP_OxRdtase_dom"/>
</dbReference>
<evidence type="ECO:0000313" key="3">
    <source>
        <dbReference type="EMBL" id="CCO33012.1"/>
    </source>
</evidence>
<dbReference type="AlphaFoldDB" id="M5CB07"/>
<organism evidence="3 4">
    <name type="scientific">Thanatephorus cucumeris (strain AG1-IB / isolate 7/3/14)</name>
    <name type="common">Lettuce bottom rot fungus</name>
    <name type="synonym">Rhizoctonia solani</name>
    <dbReference type="NCBI Taxonomy" id="1108050"/>
    <lineage>
        <taxon>Eukaryota</taxon>
        <taxon>Fungi</taxon>
        <taxon>Dikarya</taxon>
        <taxon>Basidiomycota</taxon>
        <taxon>Agaricomycotina</taxon>
        <taxon>Agaricomycetes</taxon>
        <taxon>Cantharellales</taxon>
        <taxon>Ceratobasidiaceae</taxon>
        <taxon>Rhizoctonia</taxon>
        <taxon>Rhizoctonia solani AG-1</taxon>
    </lineage>
</organism>
<dbReference type="EMBL" id="CAOJ01010796">
    <property type="protein sequence ID" value="CCO33012.1"/>
    <property type="molecule type" value="Genomic_DNA"/>
</dbReference>
<reference evidence="3 4" key="1">
    <citation type="journal article" date="2013" name="J. Biotechnol.">
        <title>Establishment and interpretation of the genome sequence of the phytopathogenic fungus Rhizoctonia solani AG1-IB isolate 7/3/14.</title>
        <authorList>
            <person name="Wibberg D.W."/>
            <person name="Jelonek L.J."/>
            <person name="Rupp O.R."/>
            <person name="Hennig M.H."/>
            <person name="Eikmeyer F.E."/>
            <person name="Goesmann A.G."/>
            <person name="Hartmann A.H."/>
            <person name="Borriss R.B."/>
            <person name="Grosch R.G."/>
            <person name="Puehler A.P."/>
            <person name="Schlueter A.S."/>
        </authorList>
    </citation>
    <scope>NUCLEOTIDE SEQUENCE [LARGE SCALE GENOMIC DNA]</scope>
    <source>
        <strain evidence="4">AG1-IB / isolate 7/3/14</strain>
    </source>
</reference>
<dbReference type="InterPro" id="IPR050523">
    <property type="entry name" value="AKR_Detox_Biosynth"/>
</dbReference>
<dbReference type="PANTHER" id="PTHR43364">
    <property type="entry name" value="NADH-SPECIFIC METHYLGLYOXAL REDUCTASE-RELATED"/>
    <property type="match status" value="1"/>
</dbReference>
<dbReference type="Pfam" id="PF00248">
    <property type="entry name" value="Aldo_ket_red"/>
    <property type="match status" value="1"/>
</dbReference>
<dbReference type="HOGENOM" id="CLU_023205_17_5_1"/>
<dbReference type="SUPFAM" id="SSF51430">
    <property type="entry name" value="NAD(P)-linked oxidoreductase"/>
    <property type="match status" value="1"/>
</dbReference>
<dbReference type="EC" id="1.-.-.-" evidence="3"/>